<feature type="region of interest" description="Disordered" evidence="2">
    <location>
        <begin position="16"/>
        <end position="37"/>
    </location>
</feature>
<accession>A0AAN9KKP1</accession>
<evidence type="ECO:0000259" key="3">
    <source>
        <dbReference type="Pfam" id="PF03763"/>
    </source>
</evidence>
<keyword evidence="5" id="KW-1185">Reference proteome</keyword>
<protein>
    <recommendedName>
        <fullName evidence="3">Remorin C-terminal domain-containing protein</fullName>
    </recommendedName>
</protein>
<evidence type="ECO:0000313" key="4">
    <source>
        <dbReference type="EMBL" id="KAK7317953.1"/>
    </source>
</evidence>
<feature type="compositionally biased region" description="Polar residues" evidence="2">
    <location>
        <begin position="111"/>
        <end position="133"/>
    </location>
</feature>
<feature type="region of interest" description="Disordered" evidence="2">
    <location>
        <begin position="271"/>
        <end position="297"/>
    </location>
</feature>
<comment type="caution">
    <text evidence="4">The sequence shown here is derived from an EMBL/GenBank/DDBJ whole genome shotgun (WGS) entry which is preliminary data.</text>
</comment>
<dbReference type="EMBL" id="JAYKXN010000001">
    <property type="protein sequence ID" value="KAK7317953.1"/>
    <property type="molecule type" value="Genomic_DNA"/>
</dbReference>
<feature type="compositionally biased region" description="Basic and acidic residues" evidence="2">
    <location>
        <begin position="183"/>
        <end position="196"/>
    </location>
</feature>
<evidence type="ECO:0000256" key="2">
    <source>
        <dbReference type="SAM" id="MobiDB-lite"/>
    </source>
</evidence>
<dbReference type="PANTHER" id="PTHR31471">
    <property type="entry name" value="OS02G0116800 PROTEIN"/>
    <property type="match status" value="1"/>
</dbReference>
<dbReference type="Pfam" id="PF03763">
    <property type="entry name" value="Remorin_C"/>
    <property type="match status" value="1"/>
</dbReference>
<feature type="domain" description="Remorin C-terminal" evidence="3">
    <location>
        <begin position="240"/>
        <end position="343"/>
    </location>
</feature>
<comment type="similarity">
    <text evidence="1">Belongs to the remorin family.</text>
</comment>
<proteinExistence type="inferred from homology"/>
<feature type="compositionally biased region" description="Pro residues" evidence="2">
    <location>
        <begin position="212"/>
        <end position="229"/>
    </location>
</feature>
<dbReference type="InterPro" id="IPR005516">
    <property type="entry name" value="Remorin_C"/>
</dbReference>
<dbReference type="Proteomes" id="UP001359559">
    <property type="component" value="Unassembled WGS sequence"/>
</dbReference>
<reference evidence="4 5" key="1">
    <citation type="submission" date="2024-01" db="EMBL/GenBank/DDBJ databases">
        <title>The genomes of 5 underutilized Papilionoideae crops provide insights into root nodulation and disease resistance.</title>
        <authorList>
            <person name="Yuan L."/>
        </authorList>
    </citation>
    <scope>NUCLEOTIDE SEQUENCE [LARGE SCALE GENOMIC DNA]</scope>
    <source>
        <strain evidence="4">LY-2023</strain>
        <tissue evidence="4">Leaf</tissue>
    </source>
</reference>
<feature type="compositionally biased region" description="Basic and acidic residues" evidence="2">
    <location>
        <begin position="134"/>
        <end position="144"/>
    </location>
</feature>
<feature type="compositionally biased region" description="Basic residues" evidence="2">
    <location>
        <begin position="273"/>
        <end position="282"/>
    </location>
</feature>
<name>A0AAN9KKP1_CLITE</name>
<evidence type="ECO:0000256" key="1">
    <source>
        <dbReference type="ARBA" id="ARBA00005711"/>
    </source>
</evidence>
<feature type="region of interest" description="Disordered" evidence="2">
    <location>
        <begin position="88"/>
        <end position="247"/>
    </location>
</feature>
<gene>
    <name evidence="4" type="ORF">RJT34_02601</name>
</gene>
<sequence>METLMKQIRVKLTGAEEENKADLGGSGDQKLPIQKTPSFKDKKKVQNWFQRQFSRKMSHDYDSMEMEHATAIAAAAFAIYSQEVSEIPQQKKIREQSFTKTKSKVDDTKSPISQFGSTSKWISGSFKGTNDQGKASEDIKKPERTINPAPSRKRSSTFTERLKSTDEIQPEPPSLPKRTTSFGDKDNDVIKPETPRPKVPPSVHQPVSLRSQPPPPPPPPPPPSPPPARQPSNLPRLGTRERKADAWEREELERIKDRYEKLLETIDSWEKRNKMKARRKLNKHEQSGDERKRKKAVRKYEEKMMYIDEIVGGARAQAEEKRRNEVLKSKEKANTIRATGKLPGPCSCF</sequence>
<evidence type="ECO:0000313" key="5">
    <source>
        <dbReference type="Proteomes" id="UP001359559"/>
    </source>
</evidence>
<feature type="compositionally biased region" description="Basic and acidic residues" evidence="2">
    <location>
        <begin position="92"/>
        <end position="109"/>
    </location>
</feature>
<organism evidence="4 5">
    <name type="scientific">Clitoria ternatea</name>
    <name type="common">Butterfly pea</name>
    <dbReference type="NCBI Taxonomy" id="43366"/>
    <lineage>
        <taxon>Eukaryota</taxon>
        <taxon>Viridiplantae</taxon>
        <taxon>Streptophyta</taxon>
        <taxon>Embryophyta</taxon>
        <taxon>Tracheophyta</taxon>
        <taxon>Spermatophyta</taxon>
        <taxon>Magnoliopsida</taxon>
        <taxon>eudicotyledons</taxon>
        <taxon>Gunneridae</taxon>
        <taxon>Pentapetalae</taxon>
        <taxon>rosids</taxon>
        <taxon>fabids</taxon>
        <taxon>Fabales</taxon>
        <taxon>Fabaceae</taxon>
        <taxon>Papilionoideae</taxon>
        <taxon>50 kb inversion clade</taxon>
        <taxon>NPAAA clade</taxon>
        <taxon>indigoferoid/millettioid clade</taxon>
        <taxon>Phaseoleae</taxon>
        <taxon>Clitoria</taxon>
    </lineage>
</organism>
<feature type="compositionally biased region" description="Basic and acidic residues" evidence="2">
    <location>
        <begin position="238"/>
        <end position="247"/>
    </location>
</feature>
<dbReference type="PANTHER" id="PTHR31471:SF51">
    <property type="entry name" value="REMORIN FAMILY PROTEIN"/>
    <property type="match status" value="1"/>
</dbReference>
<dbReference type="AlphaFoldDB" id="A0AAN9KKP1"/>